<dbReference type="Gene3D" id="3.30.2310.20">
    <property type="entry name" value="RelE-like"/>
    <property type="match status" value="1"/>
</dbReference>
<dbReference type="EMBL" id="CP042425">
    <property type="protein sequence ID" value="QEL13967.1"/>
    <property type="molecule type" value="Genomic_DNA"/>
</dbReference>
<keyword evidence="1" id="KW-1277">Toxin-antitoxin system</keyword>
<reference evidence="3" key="1">
    <citation type="submission" date="2019-08" db="EMBL/GenBank/DDBJ databases">
        <title>Limnoglobus roseus gen. nov., sp. nov., a novel freshwater planctomycete with a giant genome from the family Gemmataceae.</title>
        <authorList>
            <person name="Kulichevskaya I.S."/>
            <person name="Naumoff D.G."/>
            <person name="Miroshnikov K."/>
            <person name="Ivanova A."/>
            <person name="Philippov D.A."/>
            <person name="Hakobyan A."/>
            <person name="Rijpstra I.C."/>
            <person name="Sinninghe Damste J.S."/>
            <person name="Liesack W."/>
            <person name="Dedysh S.N."/>
        </authorList>
    </citation>
    <scope>NUCLEOTIDE SEQUENCE [LARGE SCALE GENOMIC DNA]</scope>
    <source>
        <strain evidence="3">PX52</strain>
    </source>
</reference>
<dbReference type="KEGG" id="lrs:PX52LOC_00827"/>
<evidence type="ECO:0000313" key="3">
    <source>
        <dbReference type="Proteomes" id="UP000324974"/>
    </source>
</evidence>
<dbReference type="Pfam" id="PF05016">
    <property type="entry name" value="ParE_toxin"/>
    <property type="match status" value="1"/>
</dbReference>
<sequence>MSLPVVLWAEAEDELQEGYDFFENQRLGLGDDFVAEVEGVFRRISVSPKLHAIVYKDVRKAVVPQFPYCVYYLAEPKEVAIVSVFHTSRDPSVWQGRR</sequence>
<protein>
    <submittedName>
        <fullName evidence="2">Type II toxin-antitoxin system RelE/ParE family toxin</fullName>
    </submittedName>
</protein>
<dbReference type="InterPro" id="IPR007712">
    <property type="entry name" value="RelE/ParE_toxin"/>
</dbReference>
<dbReference type="AlphaFoldDB" id="A0A5C1A713"/>
<proteinExistence type="predicted"/>
<dbReference type="InterPro" id="IPR035093">
    <property type="entry name" value="RelE/ParE_toxin_dom_sf"/>
</dbReference>
<dbReference type="RefSeq" id="WP_149108892.1">
    <property type="nucleotide sequence ID" value="NZ_CP042425.1"/>
</dbReference>
<gene>
    <name evidence="2" type="ORF">PX52LOC_00827</name>
</gene>
<dbReference type="Proteomes" id="UP000324974">
    <property type="component" value="Chromosome"/>
</dbReference>
<dbReference type="OrthoDB" id="9809155at2"/>
<keyword evidence="3" id="KW-1185">Reference proteome</keyword>
<evidence type="ECO:0000256" key="1">
    <source>
        <dbReference type="ARBA" id="ARBA00022649"/>
    </source>
</evidence>
<name>A0A5C1A713_9BACT</name>
<organism evidence="2 3">
    <name type="scientific">Limnoglobus roseus</name>
    <dbReference type="NCBI Taxonomy" id="2598579"/>
    <lineage>
        <taxon>Bacteria</taxon>
        <taxon>Pseudomonadati</taxon>
        <taxon>Planctomycetota</taxon>
        <taxon>Planctomycetia</taxon>
        <taxon>Gemmatales</taxon>
        <taxon>Gemmataceae</taxon>
        <taxon>Limnoglobus</taxon>
    </lineage>
</organism>
<accession>A0A5C1A713</accession>
<evidence type="ECO:0000313" key="2">
    <source>
        <dbReference type="EMBL" id="QEL13967.1"/>
    </source>
</evidence>